<evidence type="ECO:0000259" key="3">
    <source>
        <dbReference type="Pfam" id="PF00210"/>
    </source>
</evidence>
<dbReference type="OrthoDB" id="9797687at2"/>
<dbReference type="KEGG" id="gak:X907_1115"/>
<dbReference type="AlphaFoldDB" id="A0A3T0E8D4"/>
<dbReference type="PIRSF" id="PIRSF005900">
    <property type="entry name" value="Dps"/>
    <property type="match status" value="1"/>
</dbReference>
<dbReference type="PANTHER" id="PTHR42932">
    <property type="entry name" value="GENERAL STRESS PROTEIN 20U"/>
    <property type="match status" value="1"/>
</dbReference>
<dbReference type="Proteomes" id="UP000286954">
    <property type="component" value="Chromosome"/>
</dbReference>
<dbReference type="InterPro" id="IPR002177">
    <property type="entry name" value="DPS_DNA-bd"/>
</dbReference>
<dbReference type="InterPro" id="IPR009078">
    <property type="entry name" value="Ferritin-like_SF"/>
</dbReference>
<reference evidence="4 5" key="1">
    <citation type="submission" date="2016-12" db="EMBL/GenBank/DDBJ databases">
        <title>The genome of dimorphic prosthecate Glycocaulis alkaliphilus 6b-8t, isolated from crude oil dictates its adaptability in petroleum environments.</title>
        <authorList>
            <person name="Wu X.-L."/>
            <person name="Geng S."/>
        </authorList>
    </citation>
    <scope>NUCLEOTIDE SEQUENCE [LARGE SCALE GENOMIC DNA]</scope>
    <source>
        <strain evidence="4 5">6B-8</strain>
    </source>
</reference>
<proteinExistence type="inferred from homology"/>
<dbReference type="InterPro" id="IPR008331">
    <property type="entry name" value="Ferritin_DPS_dom"/>
</dbReference>
<evidence type="ECO:0000256" key="2">
    <source>
        <dbReference type="RuleBase" id="RU003875"/>
    </source>
</evidence>
<dbReference type="GO" id="GO:0016722">
    <property type="term" value="F:oxidoreductase activity, acting on metal ions"/>
    <property type="evidence" value="ECO:0007669"/>
    <property type="project" value="InterPro"/>
</dbReference>
<evidence type="ECO:0000256" key="1">
    <source>
        <dbReference type="ARBA" id="ARBA00009497"/>
    </source>
</evidence>
<dbReference type="RefSeq" id="WP_127566026.1">
    <property type="nucleotide sequence ID" value="NZ_BMFB01000005.1"/>
</dbReference>
<dbReference type="GO" id="GO:0003677">
    <property type="term" value="F:DNA binding"/>
    <property type="evidence" value="ECO:0007669"/>
    <property type="project" value="UniProtKB-KW"/>
</dbReference>
<evidence type="ECO:0000313" key="5">
    <source>
        <dbReference type="Proteomes" id="UP000286954"/>
    </source>
</evidence>
<evidence type="ECO:0000313" key="4">
    <source>
        <dbReference type="EMBL" id="AZU03653.1"/>
    </source>
</evidence>
<dbReference type="Gene3D" id="1.20.1260.10">
    <property type="match status" value="1"/>
</dbReference>
<accession>A0A3T0E8D4</accession>
<organism evidence="4 5">
    <name type="scientific">Glycocaulis alkaliphilus</name>
    <dbReference type="NCBI Taxonomy" id="1434191"/>
    <lineage>
        <taxon>Bacteria</taxon>
        <taxon>Pseudomonadati</taxon>
        <taxon>Pseudomonadota</taxon>
        <taxon>Alphaproteobacteria</taxon>
        <taxon>Maricaulales</taxon>
        <taxon>Maricaulaceae</taxon>
        <taxon>Glycocaulis</taxon>
    </lineage>
</organism>
<gene>
    <name evidence="4" type="ORF">X907_1115</name>
</gene>
<dbReference type="CDD" id="cd01043">
    <property type="entry name" value="DPS"/>
    <property type="match status" value="1"/>
</dbReference>
<comment type="similarity">
    <text evidence="1 2">Belongs to the Dps family.</text>
</comment>
<dbReference type="GO" id="GO:0008199">
    <property type="term" value="F:ferric iron binding"/>
    <property type="evidence" value="ECO:0007669"/>
    <property type="project" value="InterPro"/>
</dbReference>
<dbReference type="InterPro" id="IPR023188">
    <property type="entry name" value="DPS_DNA-bd_CS"/>
</dbReference>
<sequence>MQINMGLSQAQREEMAEAVTRLLSDTYALYFKTHAYHWNVTGPRFHDLHAMFETQYTEMWTATDDIAERIRALGVMAPISYDEITKSASIRPDDKTPKADDMVANLLQGHETVVRTARAALELANTHGDEATADVVAPRVTAHEKMAWMLRATLG</sequence>
<dbReference type="PRINTS" id="PR01346">
    <property type="entry name" value="HELNAPAPROT"/>
</dbReference>
<dbReference type="PROSITE" id="PS00818">
    <property type="entry name" value="DPS_1"/>
    <property type="match status" value="1"/>
</dbReference>
<dbReference type="SUPFAM" id="SSF47240">
    <property type="entry name" value="Ferritin-like"/>
    <property type="match status" value="1"/>
</dbReference>
<dbReference type="PANTHER" id="PTHR42932:SF3">
    <property type="entry name" value="DNA PROTECTION DURING STARVATION PROTEIN"/>
    <property type="match status" value="1"/>
</dbReference>
<keyword evidence="5" id="KW-1185">Reference proteome</keyword>
<feature type="domain" description="Ferritin/DPS" evidence="3">
    <location>
        <begin position="18"/>
        <end position="154"/>
    </location>
</feature>
<name>A0A3T0E8D4_9PROT</name>
<dbReference type="EMBL" id="CP018911">
    <property type="protein sequence ID" value="AZU03653.1"/>
    <property type="molecule type" value="Genomic_DNA"/>
</dbReference>
<protein>
    <submittedName>
        <fullName evidence="4">DNA-binding ferritin-like protein</fullName>
    </submittedName>
</protein>
<keyword evidence="4" id="KW-0238">DNA-binding</keyword>
<dbReference type="Pfam" id="PF00210">
    <property type="entry name" value="Ferritin"/>
    <property type="match status" value="1"/>
</dbReference>
<dbReference type="InterPro" id="IPR012347">
    <property type="entry name" value="Ferritin-like"/>
</dbReference>